<dbReference type="Proteomes" id="UP001224775">
    <property type="component" value="Unassembled WGS sequence"/>
</dbReference>
<keyword evidence="6" id="KW-1185">Reference proteome</keyword>
<evidence type="ECO:0000256" key="2">
    <source>
        <dbReference type="ARBA" id="ARBA00022630"/>
    </source>
</evidence>
<reference evidence="5" key="1">
    <citation type="submission" date="2023-06" db="EMBL/GenBank/DDBJ databases">
        <title>Survivors Of The Sea: Transcriptome response of Skeletonema marinoi to long-term dormancy.</title>
        <authorList>
            <person name="Pinder M.I.M."/>
            <person name="Kourtchenko O."/>
            <person name="Robertson E.K."/>
            <person name="Larsson T."/>
            <person name="Maumus F."/>
            <person name="Osuna-Cruz C.M."/>
            <person name="Vancaester E."/>
            <person name="Stenow R."/>
            <person name="Vandepoele K."/>
            <person name="Ploug H."/>
            <person name="Bruchert V."/>
            <person name="Godhe A."/>
            <person name="Topel M."/>
        </authorList>
    </citation>
    <scope>NUCLEOTIDE SEQUENCE</scope>
    <source>
        <strain evidence="5">R05AC</strain>
    </source>
</reference>
<evidence type="ECO:0000256" key="4">
    <source>
        <dbReference type="ARBA" id="ARBA00023002"/>
    </source>
</evidence>
<name>A0AAD8YGA2_9STRA</name>
<dbReference type="InterPro" id="IPR020946">
    <property type="entry name" value="Flavin_mOase-like"/>
</dbReference>
<keyword evidence="3" id="KW-0274">FAD</keyword>
<dbReference type="EMBL" id="JATAAI010000005">
    <property type="protein sequence ID" value="KAK1745577.1"/>
    <property type="molecule type" value="Genomic_DNA"/>
</dbReference>
<protein>
    <submittedName>
        <fullName evidence="5">Flavin-containing monooxygenase</fullName>
        <ecNumber evidence="5">1.14.13.-</ecNumber>
    </submittedName>
</protein>
<sequence>MLRVGSSLASCASRRRHDVLINRVAARSLSTSTTSADGGDISSSSNRWQFLVPPSPKQRLLMGCVAYDPAVGQIWDGMKDYLTSSLAVTCHTLTTSSLQITNNKCPLCCGMRDVDRDFRSVALMKRDCLEGGGTVFASGHLVPVDWLVHTVGIDDSTIIPHEYDLGKHGDTAVGEIEAMKAMLDGTGGTSAALVSEMMYQRGLDGALDGITEELRESVVQLRESPPVFDHCSFDALVGDHPSDGGKSTDIDSHPMDMRSAKTNLKLEGINKQWMGPRVDPGGRAFSSSTASFGGERVAVLGAGVSGLQSVRALRAKGFDVTAYDPIQALEVCGDRIIFVWCTRAEVQKYVERYVDHFNLGDSIALNTSVTKVTQNEDGSWSVKIKTKDGKEEDNQFEKVVVATGLYSSKNPSLPGWASGETAADFNGEILHTSQVLQAEQIAGKKVLLLEMVVELLFAAQFRNVTGPTSPFNKVGVVEDFYGYAQVLDYSLRDKVKSGEVDWKVGAIDSFESDGAVLADEYSVFDSATREKLNIESDGLWLFNHTVPTNVDNLAFVGSELAVISNISGYGLQAAWLSKLWSGEINANKQDMESEVNEMKEWKRKWMPNTPSRSSLVLLHQIHWYDRIMRDIGMKASRKSNILSEWFMPYESSDYHGVLTTLEEKK</sequence>
<dbReference type="Gene3D" id="3.50.50.60">
    <property type="entry name" value="FAD/NAD(P)-binding domain"/>
    <property type="match status" value="1"/>
</dbReference>
<dbReference type="GO" id="GO:0050661">
    <property type="term" value="F:NADP binding"/>
    <property type="evidence" value="ECO:0007669"/>
    <property type="project" value="InterPro"/>
</dbReference>
<dbReference type="InterPro" id="IPR050346">
    <property type="entry name" value="FMO-like"/>
</dbReference>
<dbReference type="InterPro" id="IPR036188">
    <property type="entry name" value="FAD/NAD-bd_sf"/>
</dbReference>
<keyword evidence="5" id="KW-0503">Monooxygenase</keyword>
<dbReference type="EC" id="1.14.13.-" evidence="5"/>
<comment type="caution">
    <text evidence="5">The sequence shown here is derived from an EMBL/GenBank/DDBJ whole genome shotgun (WGS) entry which is preliminary data.</text>
</comment>
<evidence type="ECO:0000256" key="3">
    <source>
        <dbReference type="ARBA" id="ARBA00022827"/>
    </source>
</evidence>
<proteinExistence type="inferred from homology"/>
<dbReference type="GO" id="GO:0050660">
    <property type="term" value="F:flavin adenine dinucleotide binding"/>
    <property type="evidence" value="ECO:0007669"/>
    <property type="project" value="InterPro"/>
</dbReference>
<keyword evidence="4 5" id="KW-0560">Oxidoreductase</keyword>
<dbReference type="PANTHER" id="PTHR23023">
    <property type="entry name" value="DIMETHYLANILINE MONOOXYGENASE"/>
    <property type="match status" value="1"/>
</dbReference>
<dbReference type="AlphaFoldDB" id="A0AAD8YGA2"/>
<evidence type="ECO:0000256" key="1">
    <source>
        <dbReference type="ARBA" id="ARBA00009183"/>
    </source>
</evidence>
<gene>
    <name evidence="5" type="ORF">QTG54_003501</name>
</gene>
<dbReference type="Pfam" id="PF00743">
    <property type="entry name" value="FMO-like"/>
    <property type="match status" value="1"/>
</dbReference>
<evidence type="ECO:0000313" key="6">
    <source>
        <dbReference type="Proteomes" id="UP001224775"/>
    </source>
</evidence>
<evidence type="ECO:0000313" key="5">
    <source>
        <dbReference type="EMBL" id="KAK1745577.1"/>
    </source>
</evidence>
<dbReference type="GO" id="GO:0004499">
    <property type="term" value="F:N,N-dimethylaniline monooxygenase activity"/>
    <property type="evidence" value="ECO:0007669"/>
    <property type="project" value="InterPro"/>
</dbReference>
<organism evidence="5 6">
    <name type="scientific">Skeletonema marinoi</name>
    <dbReference type="NCBI Taxonomy" id="267567"/>
    <lineage>
        <taxon>Eukaryota</taxon>
        <taxon>Sar</taxon>
        <taxon>Stramenopiles</taxon>
        <taxon>Ochrophyta</taxon>
        <taxon>Bacillariophyta</taxon>
        <taxon>Coscinodiscophyceae</taxon>
        <taxon>Thalassiosirophycidae</taxon>
        <taxon>Thalassiosirales</taxon>
        <taxon>Skeletonemataceae</taxon>
        <taxon>Skeletonema</taxon>
        <taxon>Skeletonema marinoi-dohrnii complex</taxon>
    </lineage>
</organism>
<accession>A0AAD8YGA2</accession>
<comment type="similarity">
    <text evidence="1">Belongs to the FMO family.</text>
</comment>
<keyword evidence="2" id="KW-0285">Flavoprotein</keyword>
<dbReference type="SUPFAM" id="SSF51905">
    <property type="entry name" value="FAD/NAD(P)-binding domain"/>
    <property type="match status" value="1"/>
</dbReference>